<dbReference type="InterPro" id="IPR011990">
    <property type="entry name" value="TPR-like_helical_dom_sf"/>
</dbReference>
<dbReference type="NCBIfam" id="TIGR00756">
    <property type="entry name" value="PPR"/>
    <property type="match status" value="1"/>
</dbReference>
<evidence type="ECO:0008006" key="6">
    <source>
        <dbReference type="Google" id="ProtNLM"/>
    </source>
</evidence>
<comment type="similarity">
    <text evidence="1">Belongs to the PPR family. P subfamily.</text>
</comment>
<reference evidence="4 5" key="1">
    <citation type="submission" date="2018-10" db="EMBL/GenBank/DDBJ databases">
        <title>A high-quality apple genome assembly.</title>
        <authorList>
            <person name="Hu J."/>
        </authorList>
    </citation>
    <scope>NUCLEOTIDE SEQUENCE [LARGE SCALE GENOMIC DNA]</scope>
    <source>
        <strain evidence="5">cv. HFTH1</strain>
        <tissue evidence="4">Young leaf</tissue>
    </source>
</reference>
<keyword evidence="2" id="KW-0677">Repeat</keyword>
<proteinExistence type="inferred from homology"/>
<dbReference type="Proteomes" id="UP000290289">
    <property type="component" value="Chromosome 8"/>
</dbReference>
<name>A0A498JEP7_MALDO</name>
<keyword evidence="5" id="KW-1185">Reference proteome</keyword>
<dbReference type="Gene3D" id="1.25.40.10">
    <property type="entry name" value="Tetratricopeptide repeat domain"/>
    <property type="match status" value="1"/>
</dbReference>
<dbReference type="PANTHER" id="PTHR47932">
    <property type="entry name" value="ATPASE EXPRESSION PROTEIN 3"/>
    <property type="match status" value="1"/>
</dbReference>
<dbReference type="AlphaFoldDB" id="A0A498JEP7"/>
<comment type="caution">
    <text evidence="4">The sequence shown here is derived from an EMBL/GenBank/DDBJ whole genome shotgun (WGS) entry which is preliminary data.</text>
</comment>
<evidence type="ECO:0000256" key="3">
    <source>
        <dbReference type="PROSITE-ProRule" id="PRU00708"/>
    </source>
</evidence>
<dbReference type="EMBL" id="RDQH01000334">
    <property type="protein sequence ID" value="RXH92283.1"/>
    <property type="molecule type" value="Genomic_DNA"/>
</dbReference>
<organism evidence="4 5">
    <name type="scientific">Malus domestica</name>
    <name type="common">Apple</name>
    <name type="synonym">Pyrus malus</name>
    <dbReference type="NCBI Taxonomy" id="3750"/>
    <lineage>
        <taxon>Eukaryota</taxon>
        <taxon>Viridiplantae</taxon>
        <taxon>Streptophyta</taxon>
        <taxon>Embryophyta</taxon>
        <taxon>Tracheophyta</taxon>
        <taxon>Spermatophyta</taxon>
        <taxon>Magnoliopsida</taxon>
        <taxon>eudicotyledons</taxon>
        <taxon>Gunneridae</taxon>
        <taxon>Pentapetalae</taxon>
        <taxon>rosids</taxon>
        <taxon>fabids</taxon>
        <taxon>Rosales</taxon>
        <taxon>Rosaceae</taxon>
        <taxon>Amygdaloideae</taxon>
        <taxon>Maleae</taxon>
        <taxon>Malus</taxon>
    </lineage>
</organism>
<dbReference type="PROSITE" id="PS51375">
    <property type="entry name" value="PPR"/>
    <property type="match status" value="1"/>
</dbReference>
<evidence type="ECO:0000313" key="5">
    <source>
        <dbReference type="Proteomes" id="UP000290289"/>
    </source>
</evidence>
<protein>
    <recommendedName>
        <fullName evidence="6">Pentacotripeptide-repeat region of PRORP domain-containing protein</fullName>
    </recommendedName>
</protein>
<gene>
    <name evidence="4" type="ORF">DVH24_033179</name>
</gene>
<dbReference type="GO" id="GO:0003729">
    <property type="term" value="F:mRNA binding"/>
    <property type="evidence" value="ECO:0007669"/>
    <property type="project" value="TreeGrafter"/>
</dbReference>
<sequence>MGFRENLVALNCMIDGLCKAGQIDRAMEMYKSMETKDSFTYTSLVHNLCKAARFRCASKLMMKLDGKKILRATQRAVLDGLRSTGYTDEPRKRRWKIQVARILC</sequence>
<evidence type="ECO:0000256" key="2">
    <source>
        <dbReference type="ARBA" id="ARBA00022737"/>
    </source>
</evidence>
<evidence type="ECO:0000313" key="4">
    <source>
        <dbReference type="EMBL" id="RXH92283.1"/>
    </source>
</evidence>
<accession>A0A498JEP7</accession>
<dbReference type="InterPro" id="IPR002885">
    <property type="entry name" value="PPR_rpt"/>
</dbReference>
<dbReference type="PANTHER" id="PTHR47932:SF33">
    <property type="entry name" value="OS02G0793200 PROTEIN"/>
    <property type="match status" value="1"/>
</dbReference>
<evidence type="ECO:0000256" key="1">
    <source>
        <dbReference type="ARBA" id="ARBA00007626"/>
    </source>
</evidence>
<dbReference type="Pfam" id="PF13041">
    <property type="entry name" value="PPR_2"/>
    <property type="match status" value="1"/>
</dbReference>
<feature type="repeat" description="PPR" evidence="3">
    <location>
        <begin position="6"/>
        <end position="40"/>
    </location>
</feature>